<keyword evidence="1" id="KW-0472">Membrane</keyword>
<proteinExistence type="predicted"/>
<reference evidence="2 3" key="1">
    <citation type="submission" date="2010-10" db="EMBL/GenBank/DDBJ databases">
        <authorList>
            <consortium name="The Broad Institute Genome Sequencing Platform"/>
            <person name="Ward D."/>
            <person name="Earl A."/>
            <person name="Feldgarden M."/>
            <person name="Young S.K."/>
            <person name="Gargeya S."/>
            <person name="Zeng Q."/>
            <person name="Alvarado L."/>
            <person name="Berlin A."/>
            <person name="Bochicchio J."/>
            <person name="Chapman S.B."/>
            <person name="Chen Z."/>
            <person name="Freedman E."/>
            <person name="Gellesch M."/>
            <person name="Goldberg J."/>
            <person name="Griggs A."/>
            <person name="Gujja S."/>
            <person name="Heilman E."/>
            <person name="Heiman D."/>
            <person name="Howarth C."/>
            <person name="Mehta T."/>
            <person name="Neiman D."/>
            <person name="Pearson M."/>
            <person name="Roberts A."/>
            <person name="Saif S."/>
            <person name="Shea T."/>
            <person name="Shenoy N."/>
            <person name="Sisk P."/>
            <person name="Stolte C."/>
            <person name="Sykes S."/>
            <person name="White J."/>
            <person name="Yandava C."/>
            <person name="Allen-Vercoe E."/>
            <person name="Sibley C."/>
            <person name="Ambrose C.E."/>
            <person name="Strauss J."/>
            <person name="Daigneault M."/>
            <person name="Haas B."/>
            <person name="Nusbaum C."/>
            <person name="Birren B."/>
        </authorList>
    </citation>
    <scope>NUCLEOTIDE SEQUENCE [LARGE SCALE GENOMIC DNA]</scope>
    <source>
        <strain evidence="2 3">3_1_6</strain>
    </source>
</reference>
<reference evidence="2 3" key="2">
    <citation type="submission" date="2013-04" db="EMBL/GenBank/DDBJ databases">
        <title>The Genome Sequence of Bilophila wadsworthia 3_1_6.</title>
        <authorList>
            <consortium name="The Broad Institute Genomics Platform"/>
            <person name="Earl A."/>
            <person name="Ward D."/>
            <person name="Feldgarden M."/>
            <person name="Gevers D."/>
            <person name="Sibley C."/>
            <person name="Strauss J."/>
            <person name="Allen-Vercoe E."/>
            <person name="Walker B."/>
            <person name="Young S."/>
            <person name="Zeng Q."/>
            <person name="Gargeya S."/>
            <person name="Fitzgerald M."/>
            <person name="Haas B."/>
            <person name="Abouelleil A."/>
            <person name="Allen A.W."/>
            <person name="Alvarado L."/>
            <person name="Arachchi H.M."/>
            <person name="Berlin A.M."/>
            <person name="Chapman S.B."/>
            <person name="Gainer-Dewar J."/>
            <person name="Goldberg J."/>
            <person name="Griggs A."/>
            <person name="Gujja S."/>
            <person name="Hansen M."/>
            <person name="Howarth C."/>
            <person name="Imamovic A."/>
            <person name="Ireland A."/>
            <person name="Larimer J."/>
            <person name="McCowan C."/>
            <person name="Murphy C."/>
            <person name="Pearson M."/>
            <person name="Poon T.W."/>
            <person name="Priest M."/>
            <person name="Roberts A."/>
            <person name="Saif S."/>
            <person name="Shea T."/>
            <person name="Sisk P."/>
            <person name="Sykes S."/>
            <person name="Wortman J."/>
            <person name="Nusbaum C."/>
            <person name="Birren B."/>
        </authorList>
    </citation>
    <scope>NUCLEOTIDE SEQUENCE [LARGE SCALE GENOMIC DNA]</scope>
    <source>
        <strain evidence="2 3">3_1_6</strain>
    </source>
</reference>
<dbReference type="EMBL" id="ADCP02000001">
    <property type="protein sequence ID" value="EPC05783.1"/>
    <property type="molecule type" value="Genomic_DNA"/>
</dbReference>
<evidence type="ECO:0000313" key="2">
    <source>
        <dbReference type="EMBL" id="EPC05783.1"/>
    </source>
</evidence>
<comment type="caution">
    <text evidence="2">The sequence shown here is derived from an EMBL/GenBank/DDBJ whole genome shotgun (WGS) entry which is preliminary data.</text>
</comment>
<keyword evidence="3" id="KW-1185">Reference proteome</keyword>
<sequence>MNILKKFFNSIKSNLLVTYIIIGTIAMFLAFIHVILSYDNIIELLFHISKQNINMIFRI</sequence>
<keyword evidence="1" id="KW-1133">Transmembrane helix</keyword>
<protein>
    <submittedName>
        <fullName evidence="2">Uncharacterized protein</fullName>
    </submittedName>
</protein>
<gene>
    <name evidence="2" type="ORF">HMPREF0179_05068</name>
</gene>
<dbReference type="HOGENOM" id="CLU_2951049_0_0_7"/>
<evidence type="ECO:0000256" key="1">
    <source>
        <dbReference type="SAM" id="Phobius"/>
    </source>
</evidence>
<feature type="transmembrane region" description="Helical" evidence="1">
    <location>
        <begin position="15"/>
        <end position="36"/>
    </location>
</feature>
<accession>S2KTD3</accession>
<dbReference type="AlphaFoldDB" id="S2KTD3"/>
<keyword evidence="1" id="KW-0812">Transmembrane</keyword>
<organism evidence="2 3">
    <name type="scientific">Bilophila wadsworthia (strain 3_1_6)</name>
    <dbReference type="NCBI Taxonomy" id="563192"/>
    <lineage>
        <taxon>Bacteria</taxon>
        <taxon>Pseudomonadati</taxon>
        <taxon>Thermodesulfobacteriota</taxon>
        <taxon>Desulfovibrionia</taxon>
        <taxon>Desulfovibrionales</taxon>
        <taxon>Desulfovibrionaceae</taxon>
        <taxon>Bilophila</taxon>
    </lineage>
</organism>
<evidence type="ECO:0000313" key="3">
    <source>
        <dbReference type="Proteomes" id="UP000006034"/>
    </source>
</evidence>
<name>S2KTD3_BILW3</name>
<dbReference type="Proteomes" id="UP000006034">
    <property type="component" value="Unassembled WGS sequence"/>
</dbReference>